<feature type="domain" description="Ribosomal protein eL8/eL30/eS12/Gadd45" evidence="7">
    <location>
        <begin position="668"/>
        <end position="761"/>
    </location>
</feature>
<evidence type="ECO:0000256" key="4">
    <source>
        <dbReference type="RuleBase" id="RU000670"/>
    </source>
</evidence>
<evidence type="ECO:0000313" key="11">
    <source>
        <dbReference type="EMBL" id="KAG5387088.1"/>
    </source>
</evidence>
<protein>
    <recommendedName>
        <fullName evidence="4">40S ribosomal protein S12</fullName>
    </recommendedName>
</protein>
<feature type="domain" description="Factor of DNA methylation 1-5/IDN2" evidence="9">
    <location>
        <begin position="505"/>
        <end position="632"/>
    </location>
</feature>
<feature type="domain" description="Zinc finger-XS" evidence="10">
    <location>
        <begin position="44"/>
        <end position="86"/>
    </location>
</feature>
<evidence type="ECO:0000256" key="6">
    <source>
        <dbReference type="SAM" id="MobiDB-lite"/>
    </source>
</evidence>
<dbReference type="Gene3D" id="3.30.70.2890">
    <property type="entry name" value="XS domain"/>
    <property type="match status" value="1"/>
</dbReference>
<evidence type="ECO:0000256" key="3">
    <source>
        <dbReference type="ARBA" id="ARBA00023158"/>
    </source>
</evidence>
<dbReference type="EMBL" id="JADBGQ010000008">
    <property type="protein sequence ID" value="KAG5387088.1"/>
    <property type="molecule type" value="Genomic_DNA"/>
</dbReference>
<keyword evidence="2 5" id="KW-0175">Coiled coil</keyword>
<evidence type="ECO:0000259" key="9">
    <source>
        <dbReference type="Pfam" id="PF03469"/>
    </source>
</evidence>
<reference evidence="11 12" key="1">
    <citation type="submission" date="2021-03" db="EMBL/GenBank/DDBJ databases">
        <authorList>
            <person name="King G.J."/>
            <person name="Bancroft I."/>
            <person name="Baten A."/>
            <person name="Bloomfield J."/>
            <person name="Borpatragohain P."/>
            <person name="He Z."/>
            <person name="Irish N."/>
            <person name="Irwin J."/>
            <person name="Liu K."/>
            <person name="Mauleon R.P."/>
            <person name="Moore J."/>
            <person name="Morris R."/>
            <person name="Ostergaard L."/>
            <person name="Wang B."/>
            <person name="Wells R."/>
        </authorList>
    </citation>
    <scope>NUCLEOTIDE SEQUENCE [LARGE SCALE GENOMIC DNA]</scope>
    <source>
        <strain evidence="11">R-o-18</strain>
        <tissue evidence="11">Leaf</tissue>
    </source>
</reference>
<organism evidence="11 12">
    <name type="scientific">Brassica rapa subsp. trilocularis</name>
    <dbReference type="NCBI Taxonomy" id="1813537"/>
    <lineage>
        <taxon>Eukaryota</taxon>
        <taxon>Viridiplantae</taxon>
        <taxon>Streptophyta</taxon>
        <taxon>Embryophyta</taxon>
        <taxon>Tracheophyta</taxon>
        <taxon>Spermatophyta</taxon>
        <taxon>Magnoliopsida</taxon>
        <taxon>eudicotyledons</taxon>
        <taxon>Gunneridae</taxon>
        <taxon>Pentapetalae</taxon>
        <taxon>rosids</taxon>
        <taxon>malvids</taxon>
        <taxon>Brassicales</taxon>
        <taxon>Brassicaceae</taxon>
        <taxon>Brassiceae</taxon>
        <taxon>Brassica</taxon>
    </lineage>
</organism>
<evidence type="ECO:0000256" key="1">
    <source>
        <dbReference type="ARBA" id="ARBA00005824"/>
    </source>
</evidence>
<comment type="similarity">
    <text evidence="1 4">Belongs to the eukaryotic ribosomal protein eS12 family.</text>
</comment>
<evidence type="ECO:0000256" key="5">
    <source>
        <dbReference type="SAM" id="Coils"/>
    </source>
</evidence>
<dbReference type="InterPro" id="IPR047860">
    <property type="entry name" value="Ribosomal_eS12_CS"/>
</dbReference>
<dbReference type="PROSITE" id="PS01189">
    <property type="entry name" value="RIBOSOMAL_S12E"/>
    <property type="match status" value="1"/>
</dbReference>
<dbReference type="InterPro" id="IPR005381">
    <property type="entry name" value="Znf-XS_domain"/>
</dbReference>
<evidence type="ECO:0000259" key="7">
    <source>
        <dbReference type="Pfam" id="PF01248"/>
    </source>
</evidence>
<feature type="coiled-coil region" evidence="5">
    <location>
        <begin position="280"/>
        <end position="473"/>
    </location>
</feature>
<dbReference type="InterPro" id="IPR004038">
    <property type="entry name" value="Ribosomal_eL8/eL30/eS12/Gad45"/>
</dbReference>
<dbReference type="InterPro" id="IPR029064">
    <property type="entry name" value="Ribosomal_eL30-like_sf"/>
</dbReference>
<keyword evidence="12" id="KW-1185">Reference proteome</keyword>
<dbReference type="Pfam" id="PF01248">
    <property type="entry name" value="Ribosomal_L7Ae"/>
    <property type="match status" value="1"/>
</dbReference>
<feature type="compositionally biased region" description="Acidic residues" evidence="6">
    <location>
        <begin position="7"/>
        <end position="20"/>
    </location>
</feature>
<dbReference type="PRINTS" id="PR00972">
    <property type="entry name" value="RIBSOMALS12E"/>
</dbReference>
<evidence type="ECO:0000259" key="10">
    <source>
        <dbReference type="Pfam" id="PF03470"/>
    </source>
</evidence>
<accession>A0ABQ7LNC9</accession>
<gene>
    <name evidence="11" type="primary">A09p074940.1_BraROA</name>
    <name evidence="11" type="ORF">IGI04_038558</name>
</gene>
<evidence type="ECO:0000313" key="12">
    <source>
        <dbReference type="Proteomes" id="UP000823674"/>
    </source>
</evidence>
<proteinExistence type="inferred from homology"/>
<sequence length="782" mass="88726">MDVQPPPDEESEISESEIDDYSQKPYLKLQTGQYKVKVNGTLRCPFCSGKKKQDYKYKELIAHASGVSKGSVSRSAKQKANHLALAKYLETELAGDHAEGLPRPYLPLSNESEPKPGDVYVWPWMGIVMNPLKETDDDKEGLLDSAYWLKRLSRFKPVDVNVFWIEQDCVVGVVAEFNSDWSGFVSATELEKEFEREGCSKKEWVEKRGESESKAYGWCARAEDYNSEGVIGEYLSKEGKLRTVSDISQEKAEDRNSVLEELSSMIDMTNEDLNKVQYSYNETAMLLKRVKDQKKNLEEAYAEETKKMHQMSMRSIQKILEDKERLSNELEAKMLRLKNWSKELEKKEALTELERQKLDEEKKKNDAMNISLKLASHEQEKADQNVLRLVEEHKRQKDEAMSKILELKTQLDTKQTLEMEIQELKGKLQVMKHLGDADDEAVKQTMKEMNDKLEDRKSDLEQLEQMNSDLMTKERQSNFEIQAARKTLIARLTGLLGAESDIGVKRMGELENLEPFLNACKKRYSADEAMVEGVTLCSTWQKNINDSTWQPFKREGNGDTAKEVVDEEDEKLKKLKGEWGEEVHNAVKTALEEMNEYNPSGRYSTPELWNFEAGRKATLKEVISFISNDMKPDRGGSRRNGDEAAAPVVVPPVAEPAAIPEDMDLMTALELTLRKARAHGGVVRGLHESAKLIEKRVAQLCVLAEDCNQPDYVKLVKALCADHNINLLTVPSAKTLGEWAGLCKIDSEGNARKVVGCSCLVVKDYGEDTTALNIVKKHIESN</sequence>
<name>A0ABQ7LNC9_BRACM</name>
<keyword evidence="4" id="KW-0689">Ribosomal protein</keyword>
<dbReference type="InterPro" id="IPR005379">
    <property type="entry name" value="FDM1-5/IDN2_XH"/>
</dbReference>
<dbReference type="Gene3D" id="3.30.1330.30">
    <property type="match status" value="1"/>
</dbReference>
<dbReference type="CDD" id="cd12266">
    <property type="entry name" value="RRM_like_XS"/>
    <property type="match status" value="1"/>
</dbReference>
<dbReference type="Proteomes" id="UP000823674">
    <property type="component" value="Chromosome A09"/>
</dbReference>
<dbReference type="InterPro" id="IPR000530">
    <property type="entry name" value="Ribosomal_eS12"/>
</dbReference>
<keyword evidence="4" id="KW-0687">Ribonucleoprotein</keyword>
<evidence type="ECO:0000259" key="8">
    <source>
        <dbReference type="Pfam" id="PF03468"/>
    </source>
</evidence>
<dbReference type="InterPro" id="IPR005380">
    <property type="entry name" value="XS_domain"/>
</dbReference>
<dbReference type="Pfam" id="PF03470">
    <property type="entry name" value="zf-XS"/>
    <property type="match status" value="1"/>
</dbReference>
<feature type="domain" description="XS" evidence="8">
    <location>
        <begin position="118"/>
        <end position="227"/>
    </location>
</feature>
<dbReference type="PANTHER" id="PTHR21596">
    <property type="entry name" value="RIBONUCLEASE P SUBUNIT P38"/>
    <property type="match status" value="1"/>
</dbReference>
<dbReference type="InterPro" id="IPR045177">
    <property type="entry name" value="FDM1-5/IDN2"/>
</dbReference>
<dbReference type="Pfam" id="PF03469">
    <property type="entry name" value="XH"/>
    <property type="match status" value="1"/>
</dbReference>
<comment type="caution">
    <text evidence="11">The sequence shown here is derived from an EMBL/GenBank/DDBJ whole genome shotgun (WGS) entry which is preliminary data.</text>
</comment>
<evidence type="ECO:0000256" key="2">
    <source>
        <dbReference type="ARBA" id="ARBA00023054"/>
    </source>
</evidence>
<keyword evidence="3" id="KW-0943">RNA-mediated gene silencing</keyword>
<dbReference type="SUPFAM" id="SSF55315">
    <property type="entry name" value="L30e-like"/>
    <property type="match status" value="1"/>
</dbReference>
<dbReference type="PANTHER" id="PTHR21596:SF68">
    <property type="entry name" value="FACTOR OF DNA METHYLATION 1-5_IDN2 DOMAIN-CONTAINING PROTEIN"/>
    <property type="match status" value="1"/>
</dbReference>
<dbReference type="InterPro" id="IPR038588">
    <property type="entry name" value="XS_domain_sf"/>
</dbReference>
<feature type="region of interest" description="Disordered" evidence="6">
    <location>
        <begin position="1"/>
        <end position="22"/>
    </location>
</feature>
<dbReference type="Pfam" id="PF03468">
    <property type="entry name" value="XS"/>
    <property type="match status" value="1"/>
</dbReference>